<proteinExistence type="predicted"/>
<name>A0A5E7IVZ6_PSEFL</name>
<reference evidence="1 2" key="1">
    <citation type="submission" date="2019-09" db="EMBL/GenBank/DDBJ databases">
        <authorList>
            <person name="Chandra G."/>
            <person name="Truman W A."/>
        </authorList>
    </citation>
    <scope>NUCLEOTIDE SEQUENCE [LARGE SCALE GENOMIC DNA]</scope>
    <source>
        <strain evidence="1">PS870</strain>
    </source>
</reference>
<protein>
    <submittedName>
        <fullName evidence="1">Uncharacterized protein</fullName>
    </submittedName>
</protein>
<dbReference type="RefSeq" id="WP_154912072.1">
    <property type="nucleotide sequence ID" value="NZ_CABVIK010000005.1"/>
</dbReference>
<dbReference type="Proteomes" id="UP000349468">
    <property type="component" value="Unassembled WGS sequence"/>
</dbReference>
<dbReference type="AlphaFoldDB" id="A0A5E7IVZ6"/>
<accession>A0A5E7IVZ6</accession>
<evidence type="ECO:0000313" key="2">
    <source>
        <dbReference type="Proteomes" id="UP000349468"/>
    </source>
</evidence>
<organism evidence="1 2">
    <name type="scientific">Pseudomonas fluorescens</name>
    <dbReference type="NCBI Taxonomy" id="294"/>
    <lineage>
        <taxon>Bacteria</taxon>
        <taxon>Pseudomonadati</taxon>
        <taxon>Pseudomonadota</taxon>
        <taxon>Gammaproteobacteria</taxon>
        <taxon>Pseudomonadales</taxon>
        <taxon>Pseudomonadaceae</taxon>
        <taxon>Pseudomonas</taxon>
    </lineage>
</organism>
<sequence length="95" mass="10784">MPAKLDRLERALSLPGSVDSANAVREALLDALEGVPENLKRSYSNIPFNEDLSEKSRIICERMLKQMRENYESTGEFGSIELLEDFYIIAEMEGE</sequence>
<gene>
    <name evidence="1" type="ORF">PS870_01737</name>
</gene>
<evidence type="ECO:0000313" key="1">
    <source>
        <dbReference type="EMBL" id="VVO79894.1"/>
    </source>
</evidence>
<dbReference type="EMBL" id="CABVIK010000005">
    <property type="protein sequence ID" value="VVO79894.1"/>
    <property type="molecule type" value="Genomic_DNA"/>
</dbReference>